<organism evidence="1 2">
    <name type="scientific">Blepharisma stoltei</name>
    <dbReference type="NCBI Taxonomy" id="1481888"/>
    <lineage>
        <taxon>Eukaryota</taxon>
        <taxon>Sar</taxon>
        <taxon>Alveolata</taxon>
        <taxon>Ciliophora</taxon>
        <taxon>Postciliodesmatophora</taxon>
        <taxon>Heterotrichea</taxon>
        <taxon>Heterotrichida</taxon>
        <taxon>Blepharismidae</taxon>
        <taxon>Blepharisma</taxon>
    </lineage>
</organism>
<keyword evidence="2" id="KW-1185">Reference proteome</keyword>
<evidence type="ECO:0000313" key="1">
    <source>
        <dbReference type="EMBL" id="CAG9320400.1"/>
    </source>
</evidence>
<reference evidence="1" key="1">
    <citation type="submission" date="2021-09" db="EMBL/GenBank/DDBJ databases">
        <authorList>
            <consortium name="AG Swart"/>
            <person name="Singh M."/>
            <person name="Singh A."/>
            <person name="Seah K."/>
            <person name="Emmerich C."/>
        </authorList>
    </citation>
    <scope>NUCLEOTIDE SEQUENCE</scope>
    <source>
        <strain evidence="1">ATCC30299</strain>
    </source>
</reference>
<sequence>MDTANDDSEIYLRVIDSLKRQIYETKRLIKEQKVINKGEDLIFKRKIDQCKARLAVKSLKLKKQKQDAADFLEESQKQWSLDYQQCLNTIQTVKAARLQSRYLFTKELIKLYSSLGAEPLLFKNLKEGSKLRQAIDIAQLERTLTNESEELQQVTTVIDNDYLPEYTTEYIQSVMKGQSPKSDNDRIETQSNLEGIRALIKSYVTRSKKDNILDTEEKNYLENLKKAEDKQIEFSTEKTIEKLTESSLDEKTKEITQNLFFLPKFEAVYSRRQRKYSEDSLRSCQESKSFIDEISVIDKSEVERPFISGDLYDSSSQDNSSIDFMANNSASVIDRGSFFTFQDESKRSSIEIKPEECKFSSINSVKPQKKKKSLKYYICCCFITKIV</sequence>
<protein>
    <submittedName>
        <fullName evidence="1">Uncharacterized protein</fullName>
    </submittedName>
</protein>
<proteinExistence type="predicted"/>
<evidence type="ECO:0000313" key="2">
    <source>
        <dbReference type="Proteomes" id="UP001162131"/>
    </source>
</evidence>
<name>A0AAU9J5C1_9CILI</name>
<accession>A0AAU9J5C1</accession>
<dbReference type="AlphaFoldDB" id="A0AAU9J5C1"/>
<dbReference type="Proteomes" id="UP001162131">
    <property type="component" value="Unassembled WGS sequence"/>
</dbReference>
<dbReference type="EMBL" id="CAJZBQ010000025">
    <property type="protein sequence ID" value="CAG9320400.1"/>
    <property type="molecule type" value="Genomic_DNA"/>
</dbReference>
<comment type="caution">
    <text evidence="1">The sequence shown here is derived from an EMBL/GenBank/DDBJ whole genome shotgun (WGS) entry which is preliminary data.</text>
</comment>
<gene>
    <name evidence="1" type="ORF">BSTOLATCC_MIC26316</name>
</gene>